<gene>
    <name evidence="6" type="ORF">V6N12_046382</name>
</gene>
<dbReference type="Pfam" id="PF05577">
    <property type="entry name" value="Peptidase_S28"/>
    <property type="match status" value="1"/>
</dbReference>
<dbReference type="EMBL" id="JBBPBM010000025">
    <property type="protein sequence ID" value="KAK8540089.1"/>
    <property type="molecule type" value="Genomic_DNA"/>
</dbReference>
<keyword evidence="2" id="KW-0645">Protease</keyword>
<keyword evidence="4" id="KW-0378">Hydrolase</keyword>
<dbReference type="PANTHER" id="PTHR11010">
    <property type="entry name" value="PROTEASE S28 PRO-X CARBOXYPEPTIDASE-RELATED"/>
    <property type="match status" value="1"/>
</dbReference>
<dbReference type="InterPro" id="IPR008758">
    <property type="entry name" value="Peptidase_S28"/>
</dbReference>
<keyword evidence="5" id="KW-0325">Glycoprotein</keyword>
<keyword evidence="7" id="KW-1185">Reference proteome</keyword>
<name>A0ABR2DIG8_9ROSI</name>
<organism evidence="6 7">
    <name type="scientific">Hibiscus sabdariffa</name>
    <name type="common">roselle</name>
    <dbReference type="NCBI Taxonomy" id="183260"/>
    <lineage>
        <taxon>Eukaryota</taxon>
        <taxon>Viridiplantae</taxon>
        <taxon>Streptophyta</taxon>
        <taxon>Embryophyta</taxon>
        <taxon>Tracheophyta</taxon>
        <taxon>Spermatophyta</taxon>
        <taxon>Magnoliopsida</taxon>
        <taxon>eudicotyledons</taxon>
        <taxon>Gunneridae</taxon>
        <taxon>Pentapetalae</taxon>
        <taxon>rosids</taxon>
        <taxon>malvids</taxon>
        <taxon>Malvales</taxon>
        <taxon>Malvaceae</taxon>
        <taxon>Malvoideae</taxon>
        <taxon>Hibiscus</taxon>
    </lineage>
</organism>
<evidence type="ECO:0000256" key="3">
    <source>
        <dbReference type="ARBA" id="ARBA00022729"/>
    </source>
</evidence>
<evidence type="ECO:0000256" key="5">
    <source>
        <dbReference type="ARBA" id="ARBA00023180"/>
    </source>
</evidence>
<sequence>MPMGANNKESIFPESEWSYSRRATGCRAFFAVDPRPNWITTEFGGHDIYRVLKRYGSNIIFFNGLRDPWSGGGVLKNISKTIVAIVAEQGAHHVDLRFATKEDPKWLRDVRQMEINTISNWISQYYHDLAHLS</sequence>
<dbReference type="InterPro" id="IPR029058">
    <property type="entry name" value="AB_hydrolase_fold"/>
</dbReference>
<evidence type="ECO:0000256" key="2">
    <source>
        <dbReference type="ARBA" id="ARBA00022670"/>
    </source>
</evidence>
<proteinExistence type="inferred from homology"/>
<comment type="caution">
    <text evidence="6">The sequence shown here is derived from an EMBL/GenBank/DDBJ whole genome shotgun (WGS) entry which is preliminary data.</text>
</comment>
<evidence type="ECO:0000313" key="6">
    <source>
        <dbReference type="EMBL" id="KAK8540089.1"/>
    </source>
</evidence>
<accession>A0ABR2DIG8</accession>
<dbReference type="Proteomes" id="UP001472677">
    <property type="component" value="Unassembled WGS sequence"/>
</dbReference>
<keyword evidence="3" id="KW-0732">Signal</keyword>
<comment type="similarity">
    <text evidence="1">Belongs to the peptidase S28 family.</text>
</comment>
<dbReference type="Gene3D" id="3.40.50.1820">
    <property type="entry name" value="alpha/beta hydrolase"/>
    <property type="match status" value="1"/>
</dbReference>
<evidence type="ECO:0000313" key="7">
    <source>
        <dbReference type="Proteomes" id="UP001472677"/>
    </source>
</evidence>
<evidence type="ECO:0000256" key="4">
    <source>
        <dbReference type="ARBA" id="ARBA00022801"/>
    </source>
</evidence>
<dbReference type="PANTHER" id="PTHR11010:SF120">
    <property type="entry name" value="LYSOSOMAL PRO-X CARBOXYPEPTIDASE"/>
    <property type="match status" value="1"/>
</dbReference>
<protein>
    <submittedName>
        <fullName evidence="6">Uncharacterized protein</fullName>
    </submittedName>
</protein>
<reference evidence="6 7" key="1">
    <citation type="journal article" date="2024" name="G3 (Bethesda)">
        <title>Genome assembly of Hibiscus sabdariffa L. provides insights into metabolisms of medicinal natural products.</title>
        <authorList>
            <person name="Kim T."/>
        </authorList>
    </citation>
    <scope>NUCLEOTIDE SEQUENCE [LARGE SCALE GENOMIC DNA]</scope>
    <source>
        <strain evidence="6">TK-2024</strain>
        <tissue evidence="6">Old leaves</tissue>
    </source>
</reference>
<evidence type="ECO:0000256" key="1">
    <source>
        <dbReference type="ARBA" id="ARBA00011079"/>
    </source>
</evidence>